<protein>
    <submittedName>
        <fullName evidence="2">DH200=94 genomic scaffold, scaffold_174</fullName>
    </submittedName>
</protein>
<evidence type="ECO:0000313" key="3">
    <source>
        <dbReference type="Proteomes" id="UP000295252"/>
    </source>
</evidence>
<dbReference type="Proteomes" id="UP000295252">
    <property type="component" value="Unassembled WGS sequence"/>
</dbReference>
<dbReference type="Gramene" id="CDP17706">
    <property type="protein sequence ID" value="CDP17706"/>
    <property type="gene ID" value="GSCOC_T00010279001"/>
</dbReference>
<sequence>MSLVDPHLLDALKVQVQIIGAEQVSDAIAATLHYQMVYRVQNHALDITILGGENALLIRVDKKNSASCTHVPRQISKSELIQVLPNSWITDYENLHTQANEPLESSNSKITHTSEGRTSISFDHSHFKTLNSHPSIMCVQVPMYYPSEFEKQWKIHDDHPHNLQQVHRSQDIIQYFNKAGLPVSWFQDPISGHVYFDVCNQCEECQLETILDSKLLDLSSRRNQSFNILSLDLANQIWILKIQTRTHLSLKEPLPPSKKDLHPYYQKCLNILEKEAEQLNQEWKPKPFCKIEPLIPIHTSQVQECFMFREEDFPKLETFSKNGSRHTPKIQNIASTVLPSGETVRPNPSEDVLNWQTKNSLVQNIALTSIHKDVSKVKGKVDRIDNIVTAQHSQVSHMIEVFEKRLQELKYVMPTDPSSLADFILDKEKETKFIQNQLHQHLSEIGQHLFILVVLLHHLHQYFFQNHSHNLQNLLILQKLYNNIVRTNKFKRMLNVHNNWQTKKKEERKKNRLSRTNDKKNDKSHHLL</sequence>
<name>A0A068VAI3_COFCA</name>
<dbReference type="InterPro" id="IPR053098">
    <property type="entry name" value="Petuviruses_polyprotein"/>
</dbReference>
<feature type="region of interest" description="Disordered" evidence="1">
    <location>
        <begin position="499"/>
        <end position="528"/>
    </location>
</feature>
<dbReference type="PhylomeDB" id="A0A068VAI3"/>
<dbReference type="EMBL" id="HG739258">
    <property type="protein sequence ID" value="CDP17706.1"/>
    <property type="molecule type" value="Genomic_DNA"/>
</dbReference>
<feature type="compositionally biased region" description="Basic and acidic residues" evidence="1">
    <location>
        <begin position="503"/>
        <end position="528"/>
    </location>
</feature>
<dbReference type="PANTHER" id="PTHR48435">
    <property type="entry name" value="POLYPROTEIN"/>
    <property type="match status" value="1"/>
</dbReference>
<proteinExistence type="predicted"/>
<dbReference type="AlphaFoldDB" id="A0A068VAI3"/>
<gene>
    <name evidence="2" type="ORF">GSCOC_T00010279001</name>
</gene>
<reference evidence="3" key="1">
    <citation type="journal article" date="2014" name="Science">
        <title>The coffee genome provides insight into the convergent evolution of caffeine biosynthesis.</title>
        <authorList>
            <person name="Denoeud F."/>
            <person name="Carretero-Paulet L."/>
            <person name="Dereeper A."/>
            <person name="Droc G."/>
            <person name="Guyot R."/>
            <person name="Pietrella M."/>
            <person name="Zheng C."/>
            <person name="Alberti A."/>
            <person name="Anthony F."/>
            <person name="Aprea G."/>
            <person name="Aury J.M."/>
            <person name="Bento P."/>
            <person name="Bernard M."/>
            <person name="Bocs S."/>
            <person name="Campa C."/>
            <person name="Cenci A."/>
            <person name="Combes M.C."/>
            <person name="Crouzillat D."/>
            <person name="Da Silva C."/>
            <person name="Daddiego L."/>
            <person name="De Bellis F."/>
            <person name="Dussert S."/>
            <person name="Garsmeur O."/>
            <person name="Gayraud T."/>
            <person name="Guignon V."/>
            <person name="Jahn K."/>
            <person name="Jamilloux V."/>
            <person name="Joet T."/>
            <person name="Labadie K."/>
            <person name="Lan T."/>
            <person name="Leclercq J."/>
            <person name="Lepelley M."/>
            <person name="Leroy T."/>
            <person name="Li L.T."/>
            <person name="Librado P."/>
            <person name="Lopez L."/>
            <person name="Munoz A."/>
            <person name="Noel B."/>
            <person name="Pallavicini A."/>
            <person name="Perrotta G."/>
            <person name="Poncet V."/>
            <person name="Pot D."/>
            <person name="Priyono X."/>
            <person name="Rigoreau M."/>
            <person name="Rouard M."/>
            <person name="Rozas J."/>
            <person name="Tranchant-Dubreuil C."/>
            <person name="VanBuren R."/>
            <person name="Zhang Q."/>
            <person name="Andrade A.C."/>
            <person name="Argout X."/>
            <person name="Bertrand B."/>
            <person name="de Kochko A."/>
            <person name="Graziosi G."/>
            <person name="Henry R.J."/>
            <person name="Jayarama X."/>
            <person name="Ming R."/>
            <person name="Nagai C."/>
            <person name="Rounsley S."/>
            <person name="Sankoff D."/>
            <person name="Giuliano G."/>
            <person name="Albert V.A."/>
            <person name="Wincker P."/>
            <person name="Lashermes P."/>
        </authorList>
    </citation>
    <scope>NUCLEOTIDE SEQUENCE [LARGE SCALE GENOMIC DNA]</scope>
    <source>
        <strain evidence="3">cv. DH200-94</strain>
    </source>
</reference>
<dbReference type="STRING" id="49390.A0A068VAI3"/>
<keyword evidence="3" id="KW-1185">Reference proteome</keyword>
<organism evidence="2 3">
    <name type="scientific">Coffea canephora</name>
    <name type="common">Robusta coffee</name>
    <dbReference type="NCBI Taxonomy" id="49390"/>
    <lineage>
        <taxon>Eukaryota</taxon>
        <taxon>Viridiplantae</taxon>
        <taxon>Streptophyta</taxon>
        <taxon>Embryophyta</taxon>
        <taxon>Tracheophyta</taxon>
        <taxon>Spermatophyta</taxon>
        <taxon>Magnoliopsida</taxon>
        <taxon>eudicotyledons</taxon>
        <taxon>Gunneridae</taxon>
        <taxon>Pentapetalae</taxon>
        <taxon>asterids</taxon>
        <taxon>lamiids</taxon>
        <taxon>Gentianales</taxon>
        <taxon>Rubiaceae</taxon>
        <taxon>Ixoroideae</taxon>
        <taxon>Gardenieae complex</taxon>
        <taxon>Bertiereae - Coffeeae clade</taxon>
        <taxon>Coffeeae</taxon>
        <taxon>Coffea</taxon>
    </lineage>
</organism>
<dbReference type="InParanoid" id="A0A068VAI3"/>
<evidence type="ECO:0000313" key="2">
    <source>
        <dbReference type="EMBL" id="CDP17706.1"/>
    </source>
</evidence>
<evidence type="ECO:0000256" key="1">
    <source>
        <dbReference type="SAM" id="MobiDB-lite"/>
    </source>
</evidence>
<dbReference type="PANTHER" id="PTHR48435:SF1">
    <property type="entry name" value="POLYPROTEIN"/>
    <property type="match status" value="1"/>
</dbReference>
<accession>A0A068VAI3</accession>